<dbReference type="Gene3D" id="3.20.20.120">
    <property type="entry name" value="Enolase-like C-terminal domain"/>
    <property type="match status" value="1"/>
</dbReference>
<evidence type="ECO:0000259" key="4">
    <source>
        <dbReference type="SMART" id="SM00922"/>
    </source>
</evidence>
<reference evidence="6" key="1">
    <citation type="submission" date="2022-11" db="UniProtKB">
        <authorList>
            <consortium name="WormBaseParasite"/>
        </authorList>
    </citation>
    <scope>IDENTIFICATION</scope>
</reference>
<dbReference type="InterPro" id="IPR013342">
    <property type="entry name" value="Mandelate_racemase_C"/>
</dbReference>
<dbReference type="GO" id="GO:0009063">
    <property type="term" value="P:amino acid catabolic process"/>
    <property type="evidence" value="ECO:0007669"/>
    <property type="project" value="InterPro"/>
</dbReference>
<dbReference type="OMA" id="DERRCHI"/>
<evidence type="ECO:0000256" key="2">
    <source>
        <dbReference type="ARBA" id="ARBA00022723"/>
    </source>
</evidence>
<name>A0A915K1J8_ROMCU</name>
<keyword evidence="5" id="KW-1185">Reference proteome</keyword>
<dbReference type="InterPro" id="IPR018110">
    <property type="entry name" value="Mandel_Rmase/mucon_lact_enz_CS"/>
</dbReference>
<evidence type="ECO:0000313" key="5">
    <source>
        <dbReference type="Proteomes" id="UP000887565"/>
    </source>
</evidence>
<organism evidence="5 6">
    <name type="scientific">Romanomermis culicivorax</name>
    <name type="common">Nematode worm</name>
    <dbReference type="NCBI Taxonomy" id="13658"/>
    <lineage>
        <taxon>Eukaryota</taxon>
        <taxon>Metazoa</taxon>
        <taxon>Ecdysozoa</taxon>
        <taxon>Nematoda</taxon>
        <taxon>Enoplea</taxon>
        <taxon>Dorylaimia</taxon>
        <taxon>Mermithida</taxon>
        <taxon>Mermithoidea</taxon>
        <taxon>Mermithidae</taxon>
        <taxon>Romanomermis</taxon>
    </lineage>
</organism>
<dbReference type="AlphaFoldDB" id="A0A915K1J8"/>
<dbReference type="SMART" id="SM00922">
    <property type="entry name" value="MR_MLE"/>
    <property type="match status" value="1"/>
</dbReference>
<accession>A0A915K1J8</accession>
<evidence type="ECO:0000256" key="1">
    <source>
        <dbReference type="ARBA" id="ARBA00001946"/>
    </source>
</evidence>
<comment type="cofactor">
    <cofactor evidence="1">
        <name>Mg(2+)</name>
        <dbReference type="ChEBI" id="CHEBI:18420"/>
    </cofactor>
</comment>
<dbReference type="PANTHER" id="PTHR13794:SF58">
    <property type="entry name" value="MITOCHONDRIAL ENOLASE SUPERFAMILY MEMBER 1"/>
    <property type="match status" value="1"/>
</dbReference>
<evidence type="ECO:0000313" key="6">
    <source>
        <dbReference type="WBParaSite" id="nRc.2.0.1.t32678-RA"/>
    </source>
</evidence>
<dbReference type="GO" id="GO:0000287">
    <property type="term" value="F:magnesium ion binding"/>
    <property type="evidence" value="ECO:0007669"/>
    <property type="project" value="TreeGrafter"/>
</dbReference>
<dbReference type="InterPro" id="IPR046945">
    <property type="entry name" value="RHMD-like"/>
</dbReference>
<dbReference type="SUPFAM" id="SSF51604">
    <property type="entry name" value="Enolase C-terminal domain-like"/>
    <property type="match status" value="1"/>
</dbReference>
<dbReference type="WBParaSite" id="nRc.2.0.1.t32678-RA">
    <property type="protein sequence ID" value="nRc.2.0.1.t32678-RA"/>
    <property type="gene ID" value="nRc.2.0.1.g32678"/>
</dbReference>
<dbReference type="Pfam" id="PF13378">
    <property type="entry name" value="MR_MLE_C"/>
    <property type="match status" value="1"/>
</dbReference>
<keyword evidence="3" id="KW-0460">Magnesium</keyword>
<dbReference type="PANTHER" id="PTHR13794">
    <property type="entry name" value="ENOLASE SUPERFAMILY, MANDELATE RACEMASE"/>
    <property type="match status" value="1"/>
</dbReference>
<evidence type="ECO:0000256" key="3">
    <source>
        <dbReference type="ARBA" id="ARBA00022842"/>
    </source>
</evidence>
<dbReference type="Proteomes" id="UP000887565">
    <property type="component" value="Unplaced"/>
</dbReference>
<protein>
    <submittedName>
        <fullName evidence="6">Mandelate racemase/muconate lactonizing enzyme C-terminal domain-containing protein</fullName>
    </submittedName>
</protein>
<dbReference type="GO" id="GO:0016052">
    <property type="term" value="P:carbohydrate catabolic process"/>
    <property type="evidence" value="ECO:0007669"/>
    <property type="project" value="TreeGrafter"/>
</dbReference>
<dbReference type="GO" id="GO:0016836">
    <property type="term" value="F:hydro-lyase activity"/>
    <property type="evidence" value="ECO:0007669"/>
    <property type="project" value="TreeGrafter"/>
</dbReference>
<dbReference type="PROSITE" id="PS00909">
    <property type="entry name" value="MR_MLE_2"/>
    <property type="match status" value="1"/>
</dbReference>
<sequence length="129" mass="14400">MKVGLGLENDQRRAQLIRSIIGYSNTLMMDANQVWNVDTALANMDQLQKFKPLWIEEPTSPDDILGHKVISESIKKYGIGVATGEHCQNRVMFKQFLQSGAMQFCQIDACRVGSINELLAIILLAAKFG</sequence>
<dbReference type="InterPro" id="IPR036849">
    <property type="entry name" value="Enolase-like_C_sf"/>
</dbReference>
<keyword evidence="2" id="KW-0479">Metal-binding</keyword>
<feature type="domain" description="Mandelate racemase/muconate lactonizing enzyme C-terminal" evidence="4">
    <location>
        <begin position="7"/>
        <end position="77"/>
    </location>
</feature>
<dbReference type="InterPro" id="IPR029065">
    <property type="entry name" value="Enolase_C-like"/>
</dbReference>
<proteinExistence type="predicted"/>